<dbReference type="EMBL" id="SWBM01000001">
    <property type="protein sequence ID" value="TKC18786.1"/>
    <property type="molecule type" value="Genomic_DNA"/>
</dbReference>
<dbReference type="Proteomes" id="UP000307756">
    <property type="component" value="Unassembled WGS sequence"/>
</dbReference>
<comment type="caution">
    <text evidence="1">The sequence shown here is derived from an EMBL/GenBank/DDBJ whole genome shotgun (WGS) entry which is preliminary data.</text>
</comment>
<sequence length="174" mass="20795">MKRIMVIGVSAGVGKSTFAKRLGEKLQIQVHHLDTFYWKPNWIEASRDEFVQAQEQIVDADEWIIEGNYTDTFQVRVDKADMLIYLELPLYVCLYRVLKRRIMYHGKTRSDMTEGCPEKIDWAFIKFILTTYYPRRSKMAERFRSYDKKVIVLKNRKEIKAFLEEGVLQWRLES</sequence>
<dbReference type="InterPro" id="IPR027417">
    <property type="entry name" value="P-loop_NTPase"/>
</dbReference>
<protein>
    <submittedName>
        <fullName evidence="1">DNA topology modulation protein</fullName>
    </submittedName>
</protein>
<dbReference type="AlphaFoldDB" id="A0A4U1DBD3"/>
<organism evidence="1 2">
    <name type="scientific">Robertmurraya kyonggiensis</name>
    <dbReference type="NCBI Taxonomy" id="1037680"/>
    <lineage>
        <taxon>Bacteria</taxon>
        <taxon>Bacillati</taxon>
        <taxon>Bacillota</taxon>
        <taxon>Bacilli</taxon>
        <taxon>Bacillales</taxon>
        <taxon>Bacillaceae</taxon>
        <taxon>Robertmurraya</taxon>
    </lineage>
</organism>
<dbReference type="RefSeq" id="WP_136829479.1">
    <property type="nucleotide sequence ID" value="NZ_SWBM01000001.1"/>
</dbReference>
<name>A0A4U1DBD3_9BACI</name>
<dbReference type="PANTHER" id="PTHR37816:SF3">
    <property type="entry name" value="MODULATES DNA TOPOLOGY"/>
    <property type="match status" value="1"/>
</dbReference>
<keyword evidence="2" id="KW-1185">Reference proteome</keyword>
<dbReference type="InterPro" id="IPR052922">
    <property type="entry name" value="Cytidylate_Kinase-2"/>
</dbReference>
<gene>
    <name evidence="1" type="ORF">FA727_04305</name>
</gene>
<dbReference type="NCBIfam" id="NF005994">
    <property type="entry name" value="PRK08118.1"/>
    <property type="match status" value="1"/>
</dbReference>
<dbReference type="SUPFAM" id="SSF52540">
    <property type="entry name" value="P-loop containing nucleoside triphosphate hydrolases"/>
    <property type="match status" value="1"/>
</dbReference>
<accession>A0A4U1DBD3</accession>
<proteinExistence type="predicted"/>
<dbReference type="OrthoDB" id="1201990at2"/>
<dbReference type="Gene3D" id="3.40.50.300">
    <property type="entry name" value="P-loop containing nucleotide triphosphate hydrolases"/>
    <property type="match status" value="1"/>
</dbReference>
<reference evidence="1 2" key="1">
    <citation type="journal article" date="2011" name="J. Microbiol.">
        <title>Bacillus kyonggiensis sp. nov., isolated from soil of a lettuce field.</title>
        <authorList>
            <person name="Dong K."/>
            <person name="Lee S."/>
        </authorList>
    </citation>
    <scope>NUCLEOTIDE SEQUENCE [LARGE SCALE GENOMIC DNA]</scope>
    <source>
        <strain evidence="1 2">NB22</strain>
    </source>
</reference>
<dbReference type="PANTHER" id="PTHR37816">
    <property type="entry name" value="YALI0E33011P"/>
    <property type="match status" value="1"/>
</dbReference>
<evidence type="ECO:0000313" key="1">
    <source>
        <dbReference type="EMBL" id="TKC18786.1"/>
    </source>
</evidence>
<evidence type="ECO:0000313" key="2">
    <source>
        <dbReference type="Proteomes" id="UP000307756"/>
    </source>
</evidence>